<reference evidence="1 2" key="1">
    <citation type="submission" date="2024-11" db="EMBL/GenBank/DDBJ databases">
        <title>Adaptive evolution of stress response genes in parasites aligns with host niche diversity.</title>
        <authorList>
            <person name="Hahn C."/>
            <person name="Resl P."/>
        </authorList>
    </citation>
    <scope>NUCLEOTIDE SEQUENCE [LARGE SCALE GENOMIC DNA]</scope>
    <source>
        <strain evidence="1">EGGRZ-B1_66</strain>
        <tissue evidence="1">Body</tissue>
    </source>
</reference>
<dbReference type="EMBL" id="JBJKFK010002007">
    <property type="protein sequence ID" value="KAL3311804.1"/>
    <property type="molecule type" value="Genomic_DNA"/>
</dbReference>
<protein>
    <submittedName>
        <fullName evidence="1">Uncharacterized protein</fullName>
    </submittedName>
</protein>
<evidence type="ECO:0000313" key="1">
    <source>
        <dbReference type="EMBL" id="KAL3311804.1"/>
    </source>
</evidence>
<dbReference type="Proteomes" id="UP001626550">
    <property type="component" value="Unassembled WGS sequence"/>
</dbReference>
<dbReference type="AlphaFoldDB" id="A0ABD2PWI5"/>
<proteinExistence type="predicted"/>
<comment type="caution">
    <text evidence="1">The sequence shown here is derived from an EMBL/GenBank/DDBJ whole genome shotgun (WGS) entry which is preliminary data.</text>
</comment>
<name>A0ABD2PWI5_9PLAT</name>
<accession>A0ABD2PWI5</accession>
<organism evidence="1 2">
    <name type="scientific">Cichlidogyrus casuarinus</name>
    <dbReference type="NCBI Taxonomy" id="1844966"/>
    <lineage>
        <taxon>Eukaryota</taxon>
        <taxon>Metazoa</taxon>
        <taxon>Spiralia</taxon>
        <taxon>Lophotrochozoa</taxon>
        <taxon>Platyhelminthes</taxon>
        <taxon>Monogenea</taxon>
        <taxon>Monopisthocotylea</taxon>
        <taxon>Dactylogyridea</taxon>
        <taxon>Ancyrocephalidae</taxon>
        <taxon>Cichlidogyrus</taxon>
    </lineage>
</organism>
<gene>
    <name evidence="1" type="ORF">Ciccas_009610</name>
</gene>
<evidence type="ECO:0000313" key="2">
    <source>
        <dbReference type="Proteomes" id="UP001626550"/>
    </source>
</evidence>
<keyword evidence="2" id="KW-1185">Reference proteome</keyword>
<sequence length="166" mass="19121">MCKFCVTLASIFDLSAHEKLVLLITLVDELLIQPQVRETIEENFDRIRSLRQMLKNQHQYRSKLHNCGLTVSDEQARSLLSTGIAPNISTEEFLNTSVKARVGGSSKKNLLLRPIRVTSATLHPLRCIKLAHQIPHRLINPYRTYSLPKIQPIRFLHIYGRWVLNN</sequence>